<organism evidence="2 3">
    <name type="scientific">Hirsutella rhossiliensis</name>
    <dbReference type="NCBI Taxonomy" id="111463"/>
    <lineage>
        <taxon>Eukaryota</taxon>
        <taxon>Fungi</taxon>
        <taxon>Dikarya</taxon>
        <taxon>Ascomycota</taxon>
        <taxon>Pezizomycotina</taxon>
        <taxon>Sordariomycetes</taxon>
        <taxon>Hypocreomycetidae</taxon>
        <taxon>Hypocreales</taxon>
        <taxon>Ophiocordycipitaceae</taxon>
        <taxon>Hirsutella</taxon>
    </lineage>
</organism>
<feature type="region of interest" description="Disordered" evidence="1">
    <location>
        <begin position="304"/>
        <end position="419"/>
    </location>
</feature>
<feature type="compositionally biased region" description="Gly residues" evidence="1">
    <location>
        <begin position="331"/>
        <end position="340"/>
    </location>
</feature>
<reference evidence="2" key="1">
    <citation type="submission" date="2021-09" db="EMBL/GenBank/DDBJ databases">
        <title>A high-quality genome of the endoparasitic fungus Hirsutella rhossiliensis with a comparison of Hirsutella genomes reveals transposable elements contributing to genome size variation.</title>
        <authorList>
            <person name="Lin R."/>
            <person name="Jiao Y."/>
            <person name="Sun X."/>
            <person name="Ling J."/>
            <person name="Xie B."/>
            <person name="Cheng X."/>
        </authorList>
    </citation>
    <scope>NUCLEOTIDE SEQUENCE</scope>
    <source>
        <strain evidence="2">HR02</strain>
    </source>
</reference>
<gene>
    <name evidence="2" type="ORF">HRG_04031</name>
</gene>
<sequence>MPTLLHVLTRPNVDVDSSLVPPGGNTTIDAAIVPENWRPWRGFDYVTLMGIFRRDLDKEYRGSAKHEPLPEDLHISNEETMEDLLRRFETPIVNYCLNGREGDPHFGRGSRCGKAYKPDWSVVSPLRLDESDNFMNVLPGDTKLHTKWWPAMKTNGGNRFLEWQKGVSQAVTYMAYHSSRYGFIITDGCLVALRLTRKPTSPGLAAGRFPRATVRHVRYSSDLSMGGNDSGYQDTNPMHWEYEDPEYYVVPWGAHGSGRLTIKLTLWFMAMMATNGDNFLDYSYPDLNSWRRGEKGYVHNTSGVESLKLSRGDQAQEPNPEQKGWELEGISGAGGLSGAGEKGEEASWVRPTGESEEDLPVFSQTGDASGTGYLPGDASNDEEEEEKAVEANDDDDDGGEEEKEEGGGSSSPQKKSIEVIIQKTKGGKGFYFLDAKKQKKKTSKKEWAQIEGWWMLSGKRHVYFTKKFP</sequence>
<comment type="caution">
    <text evidence="2">The sequence shown here is derived from an EMBL/GenBank/DDBJ whole genome shotgun (WGS) entry which is preliminary data.</text>
</comment>
<keyword evidence="3" id="KW-1185">Reference proteome</keyword>
<accession>A0A9P8N349</accession>
<dbReference type="OrthoDB" id="4905832at2759"/>
<dbReference type="GeneID" id="68353160"/>
<name>A0A9P8N349_9HYPO</name>
<dbReference type="Proteomes" id="UP000824596">
    <property type="component" value="Unassembled WGS sequence"/>
</dbReference>
<feature type="compositionally biased region" description="Acidic residues" evidence="1">
    <location>
        <begin position="379"/>
        <end position="404"/>
    </location>
</feature>
<evidence type="ECO:0000256" key="1">
    <source>
        <dbReference type="SAM" id="MobiDB-lite"/>
    </source>
</evidence>
<evidence type="ECO:0000313" key="3">
    <source>
        <dbReference type="Proteomes" id="UP000824596"/>
    </source>
</evidence>
<dbReference type="AlphaFoldDB" id="A0A9P8N349"/>
<evidence type="ECO:0000313" key="2">
    <source>
        <dbReference type="EMBL" id="KAH0966015.1"/>
    </source>
</evidence>
<dbReference type="EMBL" id="JAIZPD010000003">
    <property type="protein sequence ID" value="KAH0966015.1"/>
    <property type="molecule type" value="Genomic_DNA"/>
</dbReference>
<protein>
    <submittedName>
        <fullName evidence="2">Uncharacterized protein</fullName>
    </submittedName>
</protein>
<proteinExistence type="predicted"/>
<dbReference type="RefSeq" id="XP_044723528.1">
    <property type="nucleotide sequence ID" value="XM_044862502.1"/>
</dbReference>